<evidence type="ECO:0000313" key="2">
    <source>
        <dbReference type="EMBL" id="RIV18137.1"/>
    </source>
</evidence>
<dbReference type="Proteomes" id="UP000283523">
    <property type="component" value="Unassembled WGS sequence"/>
</dbReference>
<name>A0A418LY51_9BACT</name>
<dbReference type="Pfam" id="PF12706">
    <property type="entry name" value="Lactamase_B_2"/>
    <property type="match status" value="1"/>
</dbReference>
<evidence type="ECO:0000259" key="1">
    <source>
        <dbReference type="SMART" id="SM00849"/>
    </source>
</evidence>
<dbReference type="InterPro" id="IPR001279">
    <property type="entry name" value="Metallo-B-lactamas"/>
</dbReference>
<reference evidence="2 3" key="1">
    <citation type="submission" date="2018-08" db="EMBL/GenBank/DDBJ databases">
        <title>Fibrisoma montanum sp. nov., isolated from Danxia mountain soil.</title>
        <authorList>
            <person name="Huang Y."/>
        </authorList>
    </citation>
    <scope>NUCLEOTIDE SEQUENCE [LARGE SCALE GENOMIC DNA]</scope>
    <source>
        <strain evidence="2 3">HYT19</strain>
    </source>
</reference>
<dbReference type="PANTHER" id="PTHR42663">
    <property type="entry name" value="HYDROLASE C777.06C-RELATED-RELATED"/>
    <property type="match status" value="1"/>
</dbReference>
<keyword evidence="2" id="KW-0378">Hydrolase</keyword>
<protein>
    <submittedName>
        <fullName evidence="2">MBL fold metallo-hydrolase</fullName>
    </submittedName>
</protein>
<gene>
    <name evidence="2" type="ORF">DYU11_29725</name>
</gene>
<sequence>MIITLLGTGTSSGVPLIGCECAVCRSVDFRDKRLRSSVHVAVEGRSFIIDTGPDFRQQVLRLGLKQVDAVVYTHEHKDHTAGLDEIRAYNFRSGQEIPIYARASVLDQLQREFAYIFAERKYPGVPRVRMHEIANAPFDLLGVQIIPIEVMHHKLPVFGFRIGDFTYLTDLNYISDQELEKVWGTRVLVLDALQQQPHISHFTLEQAVALAERIRPERTYFTHISHKLGLHREVELTLPPHIRLGYDGLRISL</sequence>
<comment type="caution">
    <text evidence="2">The sequence shown here is derived from an EMBL/GenBank/DDBJ whole genome shotgun (WGS) entry which is preliminary data.</text>
</comment>
<dbReference type="InterPro" id="IPR036866">
    <property type="entry name" value="RibonucZ/Hydroxyglut_hydro"/>
</dbReference>
<accession>A0A418LY51</accession>
<dbReference type="RefSeq" id="WP_119671388.1">
    <property type="nucleotide sequence ID" value="NZ_QXED01000013.1"/>
</dbReference>
<dbReference type="PANTHER" id="PTHR42663:SF6">
    <property type="entry name" value="HYDROLASE C777.06C-RELATED"/>
    <property type="match status" value="1"/>
</dbReference>
<evidence type="ECO:0000313" key="3">
    <source>
        <dbReference type="Proteomes" id="UP000283523"/>
    </source>
</evidence>
<dbReference type="Gene3D" id="3.60.15.10">
    <property type="entry name" value="Ribonuclease Z/Hydroxyacylglutathione hydrolase-like"/>
    <property type="match status" value="1"/>
</dbReference>
<dbReference type="AlphaFoldDB" id="A0A418LY51"/>
<keyword evidence="3" id="KW-1185">Reference proteome</keyword>
<dbReference type="OrthoDB" id="9781189at2"/>
<feature type="domain" description="Metallo-beta-lactamase" evidence="1">
    <location>
        <begin position="34"/>
        <end position="223"/>
    </location>
</feature>
<dbReference type="CDD" id="cd16279">
    <property type="entry name" value="metallo-hydrolase-like_MBL-fold"/>
    <property type="match status" value="1"/>
</dbReference>
<dbReference type="SUPFAM" id="SSF56281">
    <property type="entry name" value="Metallo-hydrolase/oxidoreductase"/>
    <property type="match status" value="1"/>
</dbReference>
<dbReference type="SMART" id="SM00849">
    <property type="entry name" value="Lactamase_B"/>
    <property type="match status" value="1"/>
</dbReference>
<proteinExistence type="predicted"/>
<organism evidence="2 3">
    <name type="scientific">Fibrisoma montanum</name>
    <dbReference type="NCBI Taxonomy" id="2305895"/>
    <lineage>
        <taxon>Bacteria</taxon>
        <taxon>Pseudomonadati</taxon>
        <taxon>Bacteroidota</taxon>
        <taxon>Cytophagia</taxon>
        <taxon>Cytophagales</taxon>
        <taxon>Spirosomataceae</taxon>
        <taxon>Fibrisoma</taxon>
    </lineage>
</organism>
<dbReference type="GO" id="GO:0016787">
    <property type="term" value="F:hydrolase activity"/>
    <property type="evidence" value="ECO:0007669"/>
    <property type="project" value="UniProtKB-KW"/>
</dbReference>
<dbReference type="EMBL" id="QXED01000013">
    <property type="protein sequence ID" value="RIV18137.1"/>
    <property type="molecule type" value="Genomic_DNA"/>
</dbReference>